<evidence type="ECO:0000313" key="1">
    <source>
        <dbReference type="EMBL" id="UNO47744.1"/>
    </source>
</evidence>
<keyword evidence="2" id="KW-1185">Reference proteome</keyword>
<accession>T0BS41</accession>
<dbReference type="Proteomes" id="UP000829401">
    <property type="component" value="Chromosome"/>
</dbReference>
<sequence>MKVGQSNVFRSEVHGEYLRTATITQRVDGEYFASVRVTPLSSTQMGIIDDTFADFVTVQDAVDFLDRTWQEKFLVD</sequence>
<evidence type="ECO:0000313" key="2">
    <source>
        <dbReference type="Proteomes" id="UP000829401"/>
    </source>
</evidence>
<dbReference type="AlphaFoldDB" id="T0BS41"/>
<accession>A0A9E6ZLT1</accession>
<protein>
    <submittedName>
        <fullName evidence="1">Uncharacterized protein</fullName>
    </submittedName>
</protein>
<dbReference type="EMBL" id="CP080467">
    <property type="protein sequence ID" value="UNO47744.1"/>
    <property type="molecule type" value="Genomic_DNA"/>
</dbReference>
<name>T0BS41_ALIAG</name>
<reference evidence="2" key="1">
    <citation type="journal article" date="2022" name="G3 (Bethesda)">
        <title>Unveiling the complete genome sequence of Alicyclobacillus acidoterrestris DSM 3922T, a taint-producing strain.</title>
        <authorList>
            <person name="Leonardo I.C."/>
            <person name="Barreto Crespo M.T."/>
            <person name="Gaspar F.B."/>
        </authorList>
    </citation>
    <scope>NUCLEOTIDE SEQUENCE [LARGE SCALE GENOMIC DNA]</scope>
    <source>
        <strain evidence="2">DSM 3922</strain>
    </source>
</reference>
<dbReference type="KEGG" id="aaco:K1I37_13730"/>
<proteinExistence type="predicted"/>
<gene>
    <name evidence="1" type="ORF">K1I37_13730</name>
</gene>
<organism evidence="1 2">
    <name type="scientific">Alicyclobacillus acidoterrestris (strain ATCC 49025 / DSM 3922 / CIP 106132 / NCIMB 13137 / GD3B)</name>
    <dbReference type="NCBI Taxonomy" id="1356854"/>
    <lineage>
        <taxon>Bacteria</taxon>
        <taxon>Bacillati</taxon>
        <taxon>Bacillota</taxon>
        <taxon>Bacilli</taxon>
        <taxon>Bacillales</taxon>
        <taxon>Alicyclobacillaceae</taxon>
        <taxon>Alicyclobacillus</taxon>
    </lineage>
</organism>
<dbReference type="RefSeq" id="WP_021297775.1">
    <property type="nucleotide sequence ID" value="NZ_AURB01000159.1"/>
</dbReference>